<dbReference type="OrthoDB" id="9986051at2"/>
<reference evidence="1 2" key="1">
    <citation type="submission" date="2018-12" db="EMBL/GenBank/DDBJ databases">
        <title>The genome sequences of Variovorax guangxiensis DSM 27352.</title>
        <authorList>
            <person name="Gao J."/>
            <person name="Sun J."/>
        </authorList>
    </citation>
    <scope>NUCLEOTIDE SEQUENCE [LARGE SCALE GENOMIC DNA]</scope>
    <source>
        <strain evidence="1 2">DSM 27352</strain>
    </source>
</reference>
<comment type="caution">
    <text evidence="1">The sequence shown here is derived from an EMBL/GenBank/DDBJ whole genome shotgun (WGS) entry which is preliminary data.</text>
</comment>
<dbReference type="RefSeq" id="WP_126022801.1">
    <property type="nucleotide sequence ID" value="NZ_RXFT01000006.1"/>
</dbReference>
<gene>
    <name evidence="1" type="ORF">EJP67_16500</name>
</gene>
<sequence length="63" mass="6959">MAPFIEALRAQTEYCAEFRHAGSTWALNFFAVDDADAAAKVQSIKTNLVLLGRLERRMDAEGA</sequence>
<dbReference type="Proteomes" id="UP000281118">
    <property type="component" value="Unassembled WGS sequence"/>
</dbReference>
<accession>A0A3S0XFJ3</accession>
<evidence type="ECO:0000313" key="1">
    <source>
        <dbReference type="EMBL" id="RUR68664.1"/>
    </source>
</evidence>
<dbReference type="AlphaFoldDB" id="A0A3S0XFJ3"/>
<evidence type="ECO:0000313" key="2">
    <source>
        <dbReference type="Proteomes" id="UP000281118"/>
    </source>
</evidence>
<organism evidence="1 2">
    <name type="scientific">Variovorax guangxiensis</name>
    <dbReference type="NCBI Taxonomy" id="1775474"/>
    <lineage>
        <taxon>Bacteria</taxon>
        <taxon>Pseudomonadati</taxon>
        <taxon>Pseudomonadota</taxon>
        <taxon>Betaproteobacteria</taxon>
        <taxon>Burkholderiales</taxon>
        <taxon>Comamonadaceae</taxon>
        <taxon>Variovorax</taxon>
    </lineage>
</organism>
<proteinExistence type="predicted"/>
<protein>
    <submittedName>
        <fullName evidence="1">Uncharacterized protein</fullName>
    </submittedName>
</protein>
<name>A0A3S0XFJ3_9BURK</name>
<dbReference type="EMBL" id="RXFT01000006">
    <property type="protein sequence ID" value="RUR68664.1"/>
    <property type="molecule type" value="Genomic_DNA"/>
</dbReference>